<feature type="region of interest" description="Disordered" evidence="1">
    <location>
        <begin position="1046"/>
        <end position="1075"/>
    </location>
</feature>
<evidence type="ECO:0000259" key="2">
    <source>
        <dbReference type="PROSITE" id="PS50053"/>
    </source>
</evidence>
<feature type="domain" description="USP" evidence="3">
    <location>
        <begin position="1458"/>
        <end position="1857"/>
    </location>
</feature>
<evidence type="ECO:0000259" key="3">
    <source>
        <dbReference type="PROSITE" id="PS50235"/>
    </source>
</evidence>
<dbReference type="InterPro" id="IPR028889">
    <property type="entry name" value="USP"/>
</dbReference>
<reference evidence="4 5" key="1">
    <citation type="submission" date="2024-04" db="EMBL/GenBank/DDBJ databases">
        <title>Tritrichomonas musculus Genome.</title>
        <authorList>
            <person name="Alves-Ferreira E."/>
            <person name="Grigg M."/>
            <person name="Lorenzi H."/>
            <person name="Galac M."/>
        </authorList>
    </citation>
    <scope>NUCLEOTIDE SEQUENCE [LARGE SCALE GENOMIC DNA]</scope>
    <source>
        <strain evidence="4 5">EAF2021</strain>
    </source>
</reference>
<sequence length="2989" mass="348341">MLRPEEDFETWVLYLTEFLVENDLYIQMFNDFERILQYYDENEKLPDPIEGYSFLFVNVSGNLIVQNITELEIPDNQQFKEILQILSNVGVYMISLFAKGYEKFEESIRYIFSRKTPIYNSTRKNPNTNQILFCNVIKNFLQNDGLTPLFQVVESYAKSDNYDPSNQVDNPLKNVSDLTPTSSNPANSSNSIINKVCLLSQLVQTFQFYKTLNNMTTIKMINRILPTFSSILRRFDKAKLRNTDSNGINSLVKELIRFSNEINVQINDRNDEEETLEVDITDLFPIDDVNVIIPIVSHNFKVVINDVLNFSIFSLKSDILEKQMLAANILKMLRSYPALSHYLQEWSIKNQTVYFSVILEQKFNENVLAVLKSPYKMFIEFAPPTIEQLNTLWNMTIKLNPSSSSYFNSQNNNNNSNSFSYSNFQNSSGGGLNSPNNSGSGTFSNPQQIERETFISFILNAFKSIGDERTNKFLDDILIVNNLITRNVIDVLQIIASKSDTLISERIAHFIIDLLKDSSYQDLAFSSIKEMTKDKGQSSMSIKQLLMNYCRSQLIDNNNDVAITRSLLEIMQCLIHNSYQKSKDVDEDLINLVLSFLDDSKIDSYLIFDFVRTCCVRAFYNLTHEQFDKLWKHANSSNFAYLSNIVMKQGINFLSDEKVEESIKEKLNNYDYSKSELNFVDFVSYFIFNLNKSKGIIYEQPSNERNKFPTNFYIKLLTNETTLDGFEYLIRILTECRDKMTATVTTTRIITFVAKMPNQSQAACFLLKNFLSILKKDGNQLLLEVSKTRICNLLYEYIAIEEENLLCLEDFNLRGHKLPSIKNKIRITIQSQQLNIYVKPSIKVEHLCMKVALRMGCKNNNVCLIYNGRELKRFWALRDYGIRSNCIMEVYLKSPQQLQQQFEYNSYFQNQAAGIYGNYSYQNELQQQLKSFQQPVPTVDILASHTLYNCGLTNLLLDILREHNTDIINNDIHSDDENVKMKAKQASELVTSVWRLLNILETDSNALEAASDPSSASVLLSDSKTPLELLYNIQCIVISIHNCTFGTSDDNEDENDDEDDKNRNDNNNNKIDRYHFRGNRNRNRNLLKYDDEEEDEEEEEGFDEEFDEIETKPQNNKNNINNNNKSKMIYSSSSSSSSSSLNSDSKLYVTDEIISLLLDGKIYDIGLNDAYMIILISLKKLIYHRIIKQSKLNQNDQIIQNIQNQQKKFKLKLKSRFLKQNEMAVKLVNNILTKLEVVKSRDFKQTAVRLLHDLASFYPEETCHELFSENSKLSSFILKLDPDTLVLLSHIFQALHDKPRIFSFLSTFLFSVDEKLCENFCKVICETITIECQTEGLTKELCKRLKINRNNNNDIDVDSLVKNPFLEGYCLILDKIFGLQKSADILPNVDVLDSLVYYFVEDCDEVTQESILSIFRSFLAIVPDAEKRISELLLPYLSIDSKQWNFDPRRYEKTSIYTGLKNLGATCYLNSVLQQLFMNKTFRSKFMNIQIHEKSEKNENWILCLQKLFARLQFSKMPFLSTLDFCNNFIFHDNMTINTREQQDASEFFQALLDKLPKEVSSCFTGKIVNIIQSDPDSETVNLENGEKIQFRKENFESFFLLTLEVKGYKNLEKSIQKYLEGEDLQYTVEEYNRKIDVKHYTRIEEAPEFFVIQLKRFEYDVRTWNRYKVNDEFEFPFVLNIHSLMNKDTTGSNIETNTKINSNDDDTESNVNINIENDSNSNSNVNVDDYDYELTGIVIHDGHVEGGHYYSFIKTSLPCGSSASANTSAKSHTDPEAFFTSFNDEEDVIEYDDDEDDEFFSKRRDKGNDSRWYSFNDNLVEEISLEDLKVLSFGSSKFQSQNSFSPSAYILFYSKMKKPKEQKEQENKIEQNDLENKKEQNEQKEQNDLENKKEQNEQKEQNDLENKKEQNEQKEQNDLENKKEQNEQKEQNDLENKKDLENMKVDDLKAVDDDAGFSIDPDFMKVIEDENKLFNHNQCVFRSPVMNLIATQIKDWRVILSFLLNVAIHSKQVDYSNYIFENFINILKSPPEELQYQIQSCEEDEEFEILSKQAKDNIAQKQHDALQIILSQKENVKEAIFQCSTDQILKHFVIVLNRLIQVNDPEMSRDFILYLTNSLKEILPVWKQIPYIALLIAQYSIQNKHDCTRPFCELLVNFYKLSSYNYIIKFSNNNNNNNGSNVNIDHLAPIKEVDLNLVFKTLIFLFDDFVTKDEFLKVFDVYDAIFKSHVNSSLFLAFCEKAIEHDYISFDEFLEMIFRNNEVECNVIAKSVVIANDSKLLCQKLSLFRSKISNFDLLLSKILLRNLLFDDSLRYKCIEFATVTVFYLIVSESSRIRNNAEFCILGLFPDVSPLEFYEKAENLSDVPEKFQNDVYDQYFDLNNKYDIIPEDLKESFFDFIKQVATFCATIAENIKKENDQIVIEIPDHFRIEINEKQSSFVFTNFIRVITWIYARTKTRDPNLLRSVWFFFVSITNCGLMYGCNRFELVRLFQTMQLCIPRLDEEKMSELVNAIFPITFAQDKKLHMETFIIVFEFIGKDVDLFIKFDSFKQTLMNFFRLNDRLENVNKGTTKIAEFMNISKNFMNLAIETASHIILSSIEKVSWQSVNIALFSPHLSNLLFARIISFLHRQIFSNISQESITNPSTQVFYTRTVNDMLMQIMKPLNYVIMKKLQNSKIYVEDSEINNIDDDDDKISQSTFRQIKDIVLNNASKFAMMRNCVRWNRELIVSFCNYLRNLNQIEKSFNEEEDASKSGKDVKNIDSFTNEILDRLFSLQIPNNLAVEHFLTVVQLSDDVPILLEMIHKILSSNTIQVNNMKSAFEALEKKLSKKANNNNDYFAENENEVVKFIYNVISNVDKIDNHIISFFKYTFKKFSGEKIGQVFALFYRKYSQIIQSMNNNGNKNRNKNNLPDEEVDMCEDEDEDDGFNEPKSDEEIVSFIRILADILIAFPDQKKKLLDLVHFNPSVMESWPEAAEEYIPLFLSNE</sequence>
<dbReference type="SUPFAM" id="SSF54001">
    <property type="entry name" value="Cysteine proteinases"/>
    <property type="match status" value="1"/>
</dbReference>
<feature type="domain" description="Ubiquitin-like" evidence="2">
    <location>
        <begin position="825"/>
        <end position="897"/>
    </location>
</feature>
<feature type="region of interest" description="Disordered" evidence="1">
    <location>
        <begin position="2901"/>
        <end position="2933"/>
    </location>
</feature>
<dbReference type="InterPro" id="IPR018200">
    <property type="entry name" value="USP_CS"/>
</dbReference>
<comment type="caution">
    <text evidence="4">The sequence shown here is derived from an EMBL/GenBank/DDBJ whole genome shotgun (WGS) entry which is preliminary data.</text>
</comment>
<evidence type="ECO:0000313" key="4">
    <source>
        <dbReference type="EMBL" id="KAK8841259.1"/>
    </source>
</evidence>
<dbReference type="Gene3D" id="3.90.70.10">
    <property type="entry name" value="Cysteine proteinases"/>
    <property type="match status" value="1"/>
</dbReference>
<organism evidence="4 5">
    <name type="scientific">Tritrichomonas musculus</name>
    <dbReference type="NCBI Taxonomy" id="1915356"/>
    <lineage>
        <taxon>Eukaryota</taxon>
        <taxon>Metamonada</taxon>
        <taxon>Parabasalia</taxon>
        <taxon>Tritrichomonadida</taxon>
        <taxon>Tritrichomonadidae</taxon>
        <taxon>Tritrichomonas</taxon>
    </lineage>
</organism>
<evidence type="ECO:0008006" key="6">
    <source>
        <dbReference type="Google" id="ProtNLM"/>
    </source>
</evidence>
<dbReference type="InterPro" id="IPR001394">
    <property type="entry name" value="Peptidase_C19_UCH"/>
</dbReference>
<dbReference type="InterPro" id="IPR029071">
    <property type="entry name" value="Ubiquitin-like_domsf"/>
</dbReference>
<evidence type="ECO:0000313" key="5">
    <source>
        <dbReference type="Proteomes" id="UP001470230"/>
    </source>
</evidence>
<proteinExistence type="predicted"/>
<protein>
    <recommendedName>
        <fullName evidence="6">USP domain-containing protein</fullName>
    </recommendedName>
</protein>
<dbReference type="PROSITE" id="PS50235">
    <property type="entry name" value="USP_3"/>
    <property type="match status" value="1"/>
</dbReference>
<dbReference type="EMBL" id="JAPFFF010000042">
    <property type="protein sequence ID" value="KAK8841259.1"/>
    <property type="molecule type" value="Genomic_DNA"/>
</dbReference>
<accession>A0ABR2H4V1</accession>
<dbReference type="InterPro" id="IPR038765">
    <property type="entry name" value="Papain-like_cys_pep_sf"/>
</dbReference>
<dbReference type="Pfam" id="PF00443">
    <property type="entry name" value="UCH"/>
    <property type="match status" value="1"/>
</dbReference>
<evidence type="ECO:0000256" key="1">
    <source>
        <dbReference type="SAM" id="MobiDB-lite"/>
    </source>
</evidence>
<dbReference type="PROSITE" id="PS50053">
    <property type="entry name" value="UBIQUITIN_2"/>
    <property type="match status" value="1"/>
</dbReference>
<feature type="region of interest" description="Disordered" evidence="1">
    <location>
        <begin position="1863"/>
        <end position="1942"/>
    </location>
</feature>
<keyword evidence="5" id="KW-1185">Reference proteome</keyword>
<dbReference type="Pfam" id="PF00240">
    <property type="entry name" value="ubiquitin"/>
    <property type="match status" value="1"/>
</dbReference>
<dbReference type="PANTHER" id="PTHR24006">
    <property type="entry name" value="UBIQUITIN CARBOXYL-TERMINAL HYDROLASE"/>
    <property type="match status" value="1"/>
</dbReference>
<dbReference type="PROSITE" id="PS00973">
    <property type="entry name" value="USP_2"/>
    <property type="match status" value="1"/>
</dbReference>
<feature type="region of interest" description="Disordered" evidence="1">
    <location>
        <begin position="1087"/>
        <end position="1143"/>
    </location>
</feature>
<dbReference type="InterPro" id="IPR000626">
    <property type="entry name" value="Ubiquitin-like_dom"/>
</dbReference>
<feature type="compositionally biased region" description="Basic and acidic residues" evidence="1">
    <location>
        <begin position="1060"/>
        <end position="1075"/>
    </location>
</feature>
<dbReference type="SUPFAM" id="SSF54236">
    <property type="entry name" value="Ubiquitin-like"/>
    <property type="match status" value="1"/>
</dbReference>
<feature type="compositionally biased region" description="Acidic residues" evidence="1">
    <location>
        <begin position="1090"/>
        <end position="1108"/>
    </location>
</feature>
<feature type="region of interest" description="Disordered" evidence="1">
    <location>
        <begin position="162"/>
        <end position="187"/>
    </location>
</feature>
<dbReference type="InterPro" id="IPR050164">
    <property type="entry name" value="Peptidase_C19"/>
</dbReference>
<dbReference type="CDD" id="cd17039">
    <property type="entry name" value="Ubl_ubiquitin_like"/>
    <property type="match status" value="1"/>
</dbReference>
<feature type="compositionally biased region" description="Low complexity" evidence="1">
    <location>
        <begin position="1115"/>
        <end position="1143"/>
    </location>
</feature>
<dbReference type="PROSITE" id="PS00972">
    <property type="entry name" value="USP_1"/>
    <property type="match status" value="1"/>
</dbReference>
<gene>
    <name evidence="4" type="ORF">M9Y10_027460</name>
</gene>
<feature type="compositionally biased region" description="Acidic residues" evidence="1">
    <location>
        <begin position="2914"/>
        <end position="2930"/>
    </location>
</feature>
<dbReference type="Proteomes" id="UP001470230">
    <property type="component" value="Unassembled WGS sequence"/>
</dbReference>
<feature type="compositionally biased region" description="Acidic residues" evidence="1">
    <location>
        <begin position="1049"/>
        <end position="1059"/>
    </location>
</feature>
<dbReference type="Gene3D" id="3.10.20.90">
    <property type="entry name" value="Phosphatidylinositol 3-kinase Catalytic Subunit, Chain A, domain 1"/>
    <property type="match status" value="1"/>
</dbReference>
<name>A0ABR2H4V1_9EUKA</name>
<feature type="compositionally biased region" description="Low complexity" evidence="1">
    <location>
        <begin position="2901"/>
        <end position="2912"/>
    </location>
</feature>